<dbReference type="EMBL" id="JAYRBN010000066">
    <property type="protein sequence ID" value="KAL2736549.1"/>
    <property type="molecule type" value="Genomic_DNA"/>
</dbReference>
<evidence type="ECO:0000313" key="4">
    <source>
        <dbReference type="Proteomes" id="UP001607303"/>
    </source>
</evidence>
<keyword evidence="4" id="KW-1185">Reference proteome</keyword>
<comment type="caution">
    <text evidence="3">The sequence shown here is derived from an EMBL/GenBank/DDBJ whole genome shotgun (WGS) entry which is preliminary data.</text>
</comment>
<evidence type="ECO:0000313" key="3">
    <source>
        <dbReference type="EMBL" id="KAL2736549.1"/>
    </source>
</evidence>
<keyword evidence="2" id="KW-1133">Transmembrane helix</keyword>
<evidence type="ECO:0000256" key="1">
    <source>
        <dbReference type="SAM" id="MobiDB-lite"/>
    </source>
</evidence>
<keyword evidence="2" id="KW-0812">Transmembrane</keyword>
<organism evidence="3 4">
    <name type="scientific">Vespula maculifrons</name>
    <name type="common">Eastern yellow jacket</name>
    <name type="synonym">Wasp</name>
    <dbReference type="NCBI Taxonomy" id="7453"/>
    <lineage>
        <taxon>Eukaryota</taxon>
        <taxon>Metazoa</taxon>
        <taxon>Ecdysozoa</taxon>
        <taxon>Arthropoda</taxon>
        <taxon>Hexapoda</taxon>
        <taxon>Insecta</taxon>
        <taxon>Pterygota</taxon>
        <taxon>Neoptera</taxon>
        <taxon>Endopterygota</taxon>
        <taxon>Hymenoptera</taxon>
        <taxon>Apocrita</taxon>
        <taxon>Aculeata</taxon>
        <taxon>Vespoidea</taxon>
        <taxon>Vespidae</taxon>
        <taxon>Vespinae</taxon>
        <taxon>Vespula</taxon>
    </lineage>
</organism>
<name>A0ABD2BUU8_VESMC</name>
<accession>A0ABD2BUU8</accession>
<feature type="transmembrane region" description="Helical" evidence="2">
    <location>
        <begin position="82"/>
        <end position="100"/>
    </location>
</feature>
<proteinExistence type="predicted"/>
<protein>
    <submittedName>
        <fullName evidence="3">Uncharacterized protein</fullName>
    </submittedName>
</protein>
<gene>
    <name evidence="3" type="ORF">V1477_013058</name>
</gene>
<evidence type="ECO:0000256" key="2">
    <source>
        <dbReference type="SAM" id="Phobius"/>
    </source>
</evidence>
<reference evidence="3 4" key="1">
    <citation type="journal article" date="2024" name="Ann. Entomol. Soc. Am.">
        <title>Genomic analyses of the southern and eastern yellowjacket wasps (Hymenoptera: Vespidae) reveal evolutionary signatures of social life.</title>
        <authorList>
            <person name="Catto M.A."/>
            <person name="Caine P.B."/>
            <person name="Orr S.E."/>
            <person name="Hunt B.G."/>
            <person name="Goodisman M.A.D."/>
        </authorList>
    </citation>
    <scope>NUCLEOTIDE SEQUENCE [LARGE SCALE GENOMIC DNA]</scope>
    <source>
        <strain evidence="3">232</strain>
        <tissue evidence="3">Head and thorax</tissue>
    </source>
</reference>
<feature type="region of interest" description="Disordered" evidence="1">
    <location>
        <begin position="1"/>
        <end position="30"/>
    </location>
</feature>
<sequence>MHRPANNPSIGVVGDDDHVGGGRRSRGPRNTSYDFTSSLYHDEEIETDLWDSSPSLVSLVPEVLDFVTVRFFRERGLDSARVTRAVIFAIFFLILFKISLKKLLSLHLTRLSPQCPKMLTSIEVDLRRPPDEKARISSRLS</sequence>
<dbReference type="Proteomes" id="UP001607303">
    <property type="component" value="Unassembled WGS sequence"/>
</dbReference>
<keyword evidence="2" id="KW-0472">Membrane</keyword>
<dbReference type="AlphaFoldDB" id="A0ABD2BUU8"/>